<evidence type="ECO:0000313" key="1">
    <source>
        <dbReference type="EMBL" id="KAG5530756.1"/>
    </source>
</evidence>
<accession>A0AAV6IPT0</accession>
<dbReference type="AlphaFoldDB" id="A0AAV6IPT0"/>
<organism evidence="1 2">
    <name type="scientific">Rhododendron griersonianum</name>
    <dbReference type="NCBI Taxonomy" id="479676"/>
    <lineage>
        <taxon>Eukaryota</taxon>
        <taxon>Viridiplantae</taxon>
        <taxon>Streptophyta</taxon>
        <taxon>Embryophyta</taxon>
        <taxon>Tracheophyta</taxon>
        <taxon>Spermatophyta</taxon>
        <taxon>Magnoliopsida</taxon>
        <taxon>eudicotyledons</taxon>
        <taxon>Gunneridae</taxon>
        <taxon>Pentapetalae</taxon>
        <taxon>asterids</taxon>
        <taxon>Ericales</taxon>
        <taxon>Ericaceae</taxon>
        <taxon>Ericoideae</taxon>
        <taxon>Rhodoreae</taxon>
        <taxon>Rhododendron</taxon>
    </lineage>
</organism>
<evidence type="ECO:0000313" key="2">
    <source>
        <dbReference type="Proteomes" id="UP000823749"/>
    </source>
</evidence>
<name>A0AAV6IPT0_9ERIC</name>
<gene>
    <name evidence="1" type="ORF">RHGRI_025656</name>
</gene>
<keyword evidence="2" id="KW-1185">Reference proteome</keyword>
<dbReference type="Proteomes" id="UP000823749">
    <property type="component" value="Chromosome 9"/>
</dbReference>
<protein>
    <submittedName>
        <fullName evidence="1">Uncharacterized protein</fullName>
    </submittedName>
</protein>
<sequence>MPSVAGKERSRRIFRHKSSDATQVVRAVASDIRAYVSSWRKLRKSDENRLCLD</sequence>
<comment type="caution">
    <text evidence="1">The sequence shown here is derived from an EMBL/GenBank/DDBJ whole genome shotgun (WGS) entry which is preliminary data.</text>
</comment>
<proteinExistence type="predicted"/>
<reference evidence="1" key="1">
    <citation type="submission" date="2020-08" db="EMBL/GenBank/DDBJ databases">
        <title>Plant Genome Project.</title>
        <authorList>
            <person name="Zhang R.-G."/>
        </authorList>
    </citation>
    <scope>NUCLEOTIDE SEQUENCE</scope>
    <source>
        <strain evidence="1">WSP0</strain>
        <tissue evidence="1">Leaf</tissue>
    </source>
</reference>
<dbReference type="EMBL" id="JACTNZ010000009">
    <property type="protein sequence ID" value="KAG5530756.1"/>
    <property type="molecule type" value="Genomic_DNA"/>
</dbReference>